<dbReference type="GO" id="GO:0043531">
    <property type="term" value="F:ADP binding"/>
    <property type="evidence" value="ECO:0007669"/>
    <property type="project" value="InterPro"/>
</dbReference>
<reference evidence="3" key="1">
    <citation type="journal article" date="2023" name="bioRxiv">
        <title>Improved chromosome-level genome assembly for marigold (Tagetes erecta).</title>
        <authorList>
            <person name="Jiang F."/>
            <person name="Yuan L."/>
            <person name="Wang S."/>
            <person name="Wang H."/>
            <person name="Xu D."/>
            <person name="Wang A."/>
            <person name="Fan W."/>
        </authorList>
    </citation>
    <scope>NUCLEOTIDE SEQUENCE</scope>
    <source>
        <strain evidence="3">WSJ</strain>
        <tissue evidence="3">Leaf</tissue>
    </source>
</reference>
<dbReference type="Gene3D" id="3.30.200.20">
    <property type="entry name" value="Phosphorylase Kinase, domain 1"/>
    <property type="match status" value="1"/>
</dbReference>
<comment type="similarity">
    <text evidence="1">Belongs to the protein kinase superfamily. TKL Ser/Thr protein kinase family. ROCO subfamily.</text>
</comment>
<keyword evidence="4" id="KW-1185">Reference proteome</keyword>
<gene>
    <name evidence="3" type="ORF">QVD17_03209</name>
</gene>
<dbReference type="Pfam" id="PF07714">
    <property type="entry name" value="PK_Tyr_Ser-Thr"/>
    <property type="match status" value="1"/>
</dbReference>
<feature type="domain" description="Protein kinase" evidence="2">
    <location>
        <begin position="269"/>
        <end position="547"/>
    </location>
</feature>
<dbReference type="PROSITE" id="PS50011">
    <property type="entry name" value="PROTEIN_KINASE_DOM"/>
    <property type="match status" value="2"/>
</dbReference>
<dbReference type="GO" id="GO:0004714">
    <property type="term" value="F:transmembrane receptor protein tyrosine kinase activity"/>
    <property type="evidence" value="ECO:0007669"/>
    <property type="project" value="InterPro"/>
</dbReference>
<dbReference type="GO" id="GO:0005886">
    <property type="term" value="C:plasma membrane"/>
    <property type="evidence" value="ECO:0007669"/>
    <property type="project" value="TreeGrafter"/>
</dbReference>
<dbReference type="PROSITE" id="PS00108">
    <property type="entry name" value="PROTEIN_KINASE_ST"/>
    <property type="match status" value="1"/>
</dbReference>
<dbReference type="InterPro" id="IPR001245">
    <property type="entry name" value="Ser-Thr/Tyr_kinase_cat_dom"/>
</dbReference>
<dbReference type="SMART" id="SM00220">
    <property type="entry name" value="S_TKc"/>
    <property type="match status" value="1"/>
</dbReference>
<dbReference type="AlphaFoldDB" id="A0AAD8P8G9"/>
<name>A0AAD8P8G9_TARER</name>
<dbReference type="GO" id="GO:0005524">
    <property type="term" value="F:ATP binding"/>
    <property type="evidence" value="ECO:0007669"/>
    <property type="project" value="InterPro"/>
</dbReference>
<dbReference type="InterPro" id="IPR000719">
    <property type="entry name" value="Prot_kinase_dom"/>
</dbReference>
<dbReference type="InterPro" id="IPR008271">
    <property type="entry name" value="Ser/Thr_kinase_AS"/>
</dbReference>
<dbReference type="EMBL" id="JAUHHV010000001">
    <property type="protein sequence ID" value="KAK1437418.1"/>
    <property type="molecule type" value="Genomic_DNA"/>
</dbReference>
<organism evidence="3 4">
    <name type="scientific">Tagetes erecta</name>
    <name type="common">African marigold</name>
    <dbReference type="NCBI Taxonomy" id="13708"/>
    <lineage>
        <taxon>Eukaryota</taxon>
        <taxon>Viridiplantae</taxon>
        <taxon>Streptophyta</taxon>
        <taxon>Embryophyta</taxon>
        <taxon>Tracheophyta</taxon>
        <taxon>Spermatophyta</taxon>
        <taxon>Magnoliopsida</taxon>
        <taxon>eudicotyledons</taxon>
        <taxon>Gunneridae</taxon>
        <taxon>Pentapetalae</taxon>
        <taxon>asterids</taxon>
        <taxon>campanulids</taxon>
        <taxon>Asterales</taxon>
        <taxon>Asteraceae</taxon>
        <taxon>Asteroideae</taxon>
        <taxon>Heliantheae alliance</taxon>
        <taxon>Tageteae</taxon>
        <taxon>Tagetes</taxon>
    </lineage>
</organism>
<dbReference type="InterPro" id="IPR011009">
    <property type="entry name" value="Kinase-like_dom_sf"/>
</dbReference>
<feature type="domain" description="Protein kinase" evidence="2">
    <location>
        <begin position="1"/>
        <end position="245"/>
    </location>
</feature>
<evidence type="ECO:0000313" key="4">
    <source>
        <dbReference type="Proteomes" id="UP001229421"/>
    </source>
</evidence>
<proteinExistence type="inferred from homology"/>
<dbReference type="InterPro" id="IPR027417">
    <property type="entry name" value="P-loop_NTPase"/>
</dbReference>
<dbReference type="SUPFAM" id="SSF52540">
    <property type="entry name" value="P-loop containing nucleoside triphosphate hydrolases"/>
    <property type="match status" value="1"/>
</dbReference>
<dbReference type="PANTHER" id="PTHR27003:SF471">
    <property type="entry name" value="VASCULAR ENDOTHELIAL GROWTH FACTOR RECEPTOR 2 (VEGFR2)-RELATED"/>
    <property type="match status" value="1"/>
</dbReference>
<dbReference type="SUPFAM" id="SSF56112">
    <property type="entry name" value="Protein kinase-like (PK-like)"/>
    <property type="match status" value="2"/>
</dbReference>
<sequence length="623" mass="71996">MHLRLESLYWRCRVNVLKLLNDEESLELFCWHAFRCKIPPDDFRDLAVELVQYCGGNPLALKDLGSSLYVSADDRRKRNSIIEIWKSRLNSLSLSKGDLDRKIRQKLEEASTIVTDKVAGTYVYLDPVYGRTGSLKRASDIYSFGVVLFELFSGRLAYDSVYIKEKKRGLAPIAKRHFERRTLIKEMLDPKIMDDEAYELGLTLKIRPGHDSLDAFSKVAFQCLAKTQAERPSIEDVILELNKALDFQEKRRKTFRYSLEDINVGVDNFSDDNCIMRGENATLYKGKVQCNDRYEEVIVKRFTRSGQEDGFLKEFEVLFKYRQENIIGLVGYCKEMDEKIIVYEHASKGSLDRYLKDTDLSWTKRLKICIDIANGLKFLHGGDIGQDVLIHRDMKSSNILVTEDWKAKICGFEFCLTYPTSQETEYAISDVSDVVGSRGYCDPLYWETKTLNKESDIYSFGVILFEILCGRLACPNDSSDDTEFLDVLAKHHGQVERLDDIVFEGIKKQITVKSFATFQSIALQCLHEERKERPAAGDVVVRLEKALEYQEAYDKQKDKLHKTYKQILEQFSKTHENYSTMQKKDIYNILSKGILLEDDKLISQDLEQSNNDDYHSIITDSME</sequence>
<dbReference type="PANTHER" id="PTHR27003">
    <property type="entry name" value="OS07G0166700 PROTEIN"/>
    <property type="match status" value="1"/>
</dbReference>
<dbReference type="Gene3D" id="1.10.510.10">
    <property type="entry name" value="Transferase(Phosphotransferase) domain 1"/>
    <property type="match status" value="2"/>
</dbReference>
<protein>
    <recommendedName>
        <fullName evidence="2">Protein kinase domain-containing protein</fullName>
    </recommendedName>
</protein>
<dbReference type="InterPro" id="IPR045272">
    <property type="entry name" value="ANXUR1/2-like"/>
</dbReference>
<accession>A0AAD8P8G9</accession>
<dbReference type="Proteomes" id="UP001229421">
    <property type="component" value="Unassembled WGS sequence"/>
</dbReference>
<comment type="caution">
    <text evidence="3">The sequence shown here is derived from an EMBL/GenBank/DDBJ whole genome shotgun (WGS) entry which is preliminary data.</text>
</comment>
<evidence type="ECO:0000256" key="1">
    <source>
        <dbReference type="ARBA" id="ARBA00008171"/>
    </source>
</evidence>
<evidence type="ECO:0000313" key="3">
    <source>
        <dbReference type="EMBL" id="KAK1437418.1"/>
    </source>
</evidence>
<dbReference type="GO" id="GO:0009506">
    <property type="term" value="C:plasmodesma"/>
    <property type="evidence" value="ECO:0007669"/>
    <property type="project" value="TreeGrafter"/>
</dbReference>
<evidence type="ECO:0000259" key="2">
    <source>
        <dbReference type="PROSITE" id="PS50011"/>
    </source>
</evidence>